<dbReference type="Proteomes" id="UP000016960">
    <property type="component" value="Unassembled WGS sequence"/>
</dbReference>
<dbReference type="GO" id="GO:0003676">
    <property type="term" value="F:nucleic acid binding"/>
    <property type="evidence" value="ECO:0007669"/>
    <property type="project" value="InterPro"/>
</dbReference>
<sequence length="108" mass="12237">MRGDRAQLNLHPLPSTRAMQACQLCDREVARLTVHHLVPRQAVKRKKADPGPTVKICAACHKQIHALFDNATLARQLNTPEALSAEPQMQKFLAWIRKQDPNKRVRVS</sequence>
<reference evidence="2 3" key="1">
    <citation type="submission" date="2013-05" db="EMBL/GenBank/DDBJ databases">
        <title>Draft genome sequence of Rubidibacter lacunae KORDI 51-2.</title>
        <authorList>
            <person name="Choi D.H."/>
            <person name="Noh J.H."/>
            <person name="Kwon K.-K."/>
            <person name="Lee J.-H."/>
            <person name="Ryu J.-Y."/>
        </authorList>
    </citation>
    <scope>NUCLEOTIDE SEQUENCE [LARGE SCALE GENOMIC DNA]</scope>
    <source>
        <strain evidence="2 3">KORDI 51-2</strain>
    </source>
</reference>
<dbReference type="InParanoid" id="U5DE52"/>
<keyword evidence="2" id="KW-0378">Hydrolase</keyword>
<dbReference type="GO" id="GO:0008270">
    <property type="term" value="F:zinc ion binding"/>
    <property type="evidence" value="ECO:0007669"/>
    <property type="project" value="InterPro"/>
</dbReference>
<dbReference type="PANTHER" id="PTHR37827">
    <property type="entry name" value="TUDOR DOMAIN-CONTAINING PROTEIN"/>
    <property type="match status" value="1"/>
</dbReference>
<feature type="domain" description="HNH" evidence="1">
    <location>
        <begin position="22"/>
        <end position="66"/>
    </location>
</feature>
<accession>U5DE52</accession>
<protein>
    <submittedName>
        <fullName evidence="2">HNH endonuclease</fullName>
    </submittedName>
</protein>
<dbReference type="Pfam" id="PF01844">
    <property type="entry name" value="HNH"/>
    <property type="match status" value="1"/>
</dbReference>
<proteinExistence type="predicted"/>
<dbReference type="EMBL" id="ASSJ01000007">
    <property type="protein sequence ID" value="ERN42783.1"/>
    <property type="molecule type" value="Genomic_DNA"/>
</dbReference>
<name>U5DE52_9CHRO</name>
<organism evidence="2 3">
    <name type="scientific">Rubidibacter lacunae KORDI 51-2</name>
    <dbReference type="NCBI Taxonomy" id="582515"/>
    <lineage>
        <taxon>Bacteria</taxon>
        <taxon>Bacillati</taxon>
        <taxon>Cyanobacteriota</taxon>
        <taxon>Cyanophyceae</taxon>
        <taxon>Oscillatoriophycideae</taxon>
        <taxon>Chroococcales</taxon>
        <taxon>Aphanothecaceae</taxon>
        <taxon>Rubidibacter</taxon>
    </lineage>
</organism>
<dbReference type="GO" id="GO:0004519">
    <property type="term" value="F:endonuclease activity"/>
    <property type="evidence" value="ECO:0007669"/>
    <property type="project" value="UniProtKB-KW"/>
</dbReference>
<keyword evidence="3" id="KW-1185">Reference proteome</keyword>
<evidence type="ECO:0000259" key="1">
    <source>
        <dbReference type="Pfam" id="PF01844"/>
    </source>
</evidence>
<gene>
    <name evidence="2" type="ORF">KR51_00004980</name>
</gene>
<dbReference type="PANTHER" id="PTHR37827:SF1">
    <property type="entry name" value="HNH DOMAIN-CONTAINING PROTEIN"/>
    <property type="match status" value="1"/>
</dbReference>
<keyword evidence="2" id="KW-0540">Nuclease</keyword>
<evidence type="ECO:0000313" key="2">
    <source>
        <dbReference type="EMBL" id="ERN42783.1"/>
    </source>
</evidence>
<comment type="caution">
    <text evidence="2">The sequence shown here is derived from an EMBL/GenBank/DDBJ whole genome shotgun (WGS) entry which is preliminary data.</text>
</comment>
<dbReference type="AlphaFoldDB" id="U5DE52"/>
<keyword evidence="2" id="KW-0255">Endonuclease</keyword>
<dbReference type="eggNOG" id="COG1403">
    <property type="taxonomic scope" value="Bacteria"/>
</dbReference>
<evidence type="ECO:0000313" key="3">
    <source>
        <dbReference type="Proteomes" id="UP000016960"/>
    </source>
</evidence>
<dbReference type="InterPro" id="IPR002711">
    <property type="entry name" value="HNH"/>
</dbReference>